<evidence type="ECO:0000313" key="1">
    <source>
        <dbReference type="EMBL" id="KKK64802.1"/>
    </source>
</evidence>
<gene>
    <name evidence="1" type="ORF">LCGC14_2980540</name>
</gene>
<reference evidence="1" key="1">
    <citation type="journal article" date="2015" name="Nature">
        <title>Complex archaea that bridge the gap between prokaryotes and eukaryotes.</title>
        <authorList>
            <person name="Spang A."/>
            <person name="Saw J.H."/>
            <person name="Jorgensen S.L."/>
            <person name="Zaremba-Niedzwiedzka K."/>
            <person name="Martijn J."/>
            <person name="Lind A.E."/>
            <person name="van Eijk R."/>
            <person name="Schleper C."/>
            <person name="Guy L."/>
            <person name="Ettema T.J."/>
        </authorList>
    </citation>
    <scope>NUCLEOTIDE SEQUENCE</scope>
</reference>
<comment type="caution">
    <text evidence="1">The sequence shown here is derived from an EMBL/GenBank/DDBJ whole genome shotgun (WGS) entry which is preliminary data.</text>
</comment>
<proteinExistence type="predicted"/>
<dbReference type="AlphaFoldDB" id="A0A0F8X6P9"/>
<organism evidence="1">
    <name type="scientific">marine sediment metagenome</name>
    <dbReference type="NCBI Taxonomy" id="412755"/>
    <lineage>
        <taxon>unclassified sequences</taxon>
        <taxon>metagenomes</taxon>
        <taxon>ecological metagenomes</taxon>
    </lineage>
</organism>
<protein>
    <submittedName>
        <fullName evidence="1">Uncharacterized protein</fullName>
    </submittedName>
</protein>
<name>A0A0F8X6P9_9ZZZZ</name>
<sequence>MTNDQLDEMHEEAKKGVKVSCDDYHPHSARDGCLSGDPMAIAVCVLCEELRKVRRGLGELCKNVGVVPES</sequence>
<accession>A0A0F8X6P9</accession>
<dbReference type="EMBL" id="LAZR01060858">
    <property type="protein sequence ID" value="KKK64802.1"/>
    <property type="molecule type" value="Genomic_DNA"/>
</dbReference>